<evidence type="ECO:0000313" key="7">
    <source>
        <dbReference type="Proteomes" id="UP000460272"/>
    </source>
</evidence>
<keyword evidence="7" id="KW-1185">Reference proteome</keyword>
<evidence type="ECO:0000313" key="6">
    <source>
        <dbReference type="EMBL" id="TVZ06015.1"/>
    </source>
</evidence>
<dbReference type="InterPro" id="IPR027705">
    <property type="entry name" value="Flotillin_fam"/>
</dbReference>
<comment type="caution">
    <text evidence="6">The sequence shown here is derived from an EMBL/GenBank/DDBJ whole genome shotgun (WGS) entry which is preliminary data.</text>
</comment>
<evidence type="ECO:0000256" key="2">
    <source>
        <dbReference type="ARBA" id="ARBA00007161"/>
    </source>
</evidence>
<organism evidence="6 7">
    <name type="scientific">Trebonia kvetii</name>
    <dbReference type="NCBI Taxonomy" id="2480626"/>
    <lineage>
        <taxon>Bacteria</taxon>
        <taxon>Bacillati</taxon>
        <taxon>Actinomycetota</taxon>
        <taxon>Actinomycetes</taxon>
        <taxon>Streptosporangiales</taxon>
        <taxon>Treboniaceae</taxon>
        <taxon>Trebonia</taxon>
    </lineage>
</organism>
<dbReference type="CDD" id="cd03399">
    <property type="entry name" value="SPFH_flotillin"/>
    <property type="match status" value="1"/>
</dbReference>
<protein>
    <submittedName>
        <fullName evidence="6">Flotillin family protein</fullName>
    </submittedName>
</protein>
<dbReference type="Gene3D" id="3.30.479.30">
    <property type="entry name" value="Band 7 domain"/>
    <property type="match status" value="1"/>
</dbReference>
<comment type="subcellular location">
    <subcellularLocation>
        <location evidence="1">Membrane</location>
    </subcellularLocation>
</comment>
<keyword evidence="4" id="KW-0175">Coiled coil</keyword>
<dbReference type="InterPro" id="IPR001107">
    <property type="entry name" value="Band_7"/>
</dbReference>
<proteinExistence type="inferred from homology"/>
<evidence type="ECO:0000256" key="4">
    <source>
        <dbReference type="SAM" id="Coils"/>
    </source>
</evidence>
<comment type="similarity">
    <text evidence="2">Belongs to the band 7/mec-2 family. Flotillin subfamily.</text>
</comment>
<dbReference type="PANTHER" id="PTHR13806">
    <property type="entry name" value="FLOTILLIN-RELATED"/>
    <property type="match status" value="1"/>
</dbReference>
<evidence type="ECO:0000259" key="5">
    <source>
        <dbReference type="Pfam" id="PF01145"/>
    </source>
</evidence>
<dbReference type="GO" id="GO:0005886">
    <property type="term" value="C:plasma membrane"/>
    <property type="evidence" value="ECO:0007669"/>
    <property type="project" value="TreeGrafter"/>
</dbReference>
<dbReference type="EMBL" id="RPFW01000001">
    <property type="protein sequence ID" value="TVZ06015.1"/>
    <property type="molecule type" value="Genomic_DNA"/>
</dbReference>
<dbReference type="OrthoDB" id="9786220at2"/>
<reference evidence="6 7" key="1">
    <citation type="submission" date="2018-11" db="EMBL/GenBank/DDBJ databases">
        <title>Trebonia kvetii gen.nov., sp.nov., a novel acidophilic actinobacterium, and proposal of the new actinobacterial family Treboniaceae fam. nov.</title>
        <authorList>
            <person name="Rapoport D."/>
            <person name="Sagova-Mareckova M."/>
            <person name="Sedlacek I."/>
            <person name="Provaznik J."/>
            <person name="Kralova S."/>
            <person name="Pavlinic D."/>
            <person name="Benes V."/>
            <person name="Kopecky J."/>
        </authorList>
    </citation>
    <scope>NUCLEOTIDE SEQUENCE [LARGE SCALE GENOMIC DNA]</scope>
    <source>
        <strain evidence="6 7">15Tr583</strain>
    </source>
</reference>
<gene>
    <name evidence="6" type="ORF">EAS64_00640</name>
</gene>
<name>A0A6P2C684_9ACTN</name>
<dbReference type="Proteomes" id="UP000460272">
    <property type="component" value="Unassembled WGS sequence"/>
</dbReference>
<evidence type="ECO:0000256" key="1">
    <source>
        <dbReference type="ARBA" id="ARBA00004370"/>
    </source>
</evidence>
<accession>A0A6P2C684</accession>
<dbReference type="PANTHER" id="PTHR13806:SF46">
    <property type="entry name" value="FLOTILLIN-1-RELATED"/>
    <property type="match status" value="1"/>
</dbReference>
<dbReference type="SUPFAM" id="SSF117892">
    <property type="entry name" value="Band 7/SPFH domain"/>
    <property type="match status" value="1"/>
</dbReference>
<feature type="domain" description="Band 7" evidence="5">
    <location>
        <begin position="9"/>
        <end position="187"/>
    </location>
</feature>
<dbReference type="RefSeq" id="WP_145850769.1">
    <property type="nucleotide sequence ID" value="NZ_RPFW01000001.1"/>
</dbReference>
<dbReference type="Pfam" id="PF01145">
    <property type="entry name" value="Band_7"/>
    <property type="match status" value="1"/>
</dbReference>
<dbReference type="AlphaFoldDB" id="A0A6P2C684"/>
<dbReference type="InterPro" id="IPR036013">
    <property type="entry name" value="Band_7/SPFH_dom_sf"/>
</dbReference>
<feature type="coiled-coil region" evidence="4">
    <location>
        <begin position="174"/>
        <end position="201"/>
    </location>
</feature>
<dbReference type="GO" id="GO:0002020">
    <property type="term" value="F:protease binding"/>
    <property type="evidence" value="ECO:0007669"/>
    <property type="project" value="TreeGrafter"/>
</dbReference>
<evidence type="ECO:0000256" key="3">
    <source>
        <dbReference type="ARBA" id="ARBA00023136"/>
    </source>
</evidence>
<sequence>MLFWRVPAPNEALLISGSKRRREETQFRIVTGHGSFVMPVKQRARLLSLALREAEITEECITNQGIRLNVRAVAAFKVGDDSASIANAARRFLSEQDRMETLVGRVFAGHLRSIVGGLTVEQIIRERDRVAQEIKDGSHAEMEKLGIVVDALEIQEIEDSSGYISNLAAPHAAAAASQARIAKAKADMEAAEREMAAFAMKAQYERDLSIKQAGYLAETQQAKARAEQAGPLAEAETKQQVIQQQTALAQHEAELAAQRLEAEVRRPADAEAYRTRTLAEAGRDQARFATEAEAFRKRQIAEADRDQARLATEADAFRQTTLAESAAQATRVKADAQAHAERAQAQGQADANHVLAASLAQGNQELIAASTLVENLPSLVEAAARGLAGTNLTVLNGTQGVNEVMAGLVGQGFAILELLKKSATVPVPSTNGTAPALRETVG</sequence>
<dbReference type="GO" id="GO:0072659">
    <property type="term" value="P:protein localization to plasma membrane"/>
    <property type="evidence" value="ECO:0007669"/>
    <property type="project" value="TreeGrafter"/>
</dbReference>
<keyword evidence="3" id="KW-0472">Membrane</keyword>